<dbReference type="PANTHER" id="PTHR12993:SF30">
    <property type="entry name" value="N-ACETYL-ALPHA-D-GLUCOSAMINYL L-MALATE DEACETYLASE 1"/>
    <property type="match status" value="1"/>
</dbReference>
<proteinExistence type="predicted"/>
<dbReference type="EMBL" id="JARYGZ010000001">
    <property type="protein sequence ID" value="MDH7639201.1"/>
    <property type="molecule type" value="Genomic_DNA"/>
</dbReference>
<keyword evidence="2" id="KW-1185">Reference proteome</keyword>
<comment type="caution">
    <text evidence="1">The sequence shown here is derived from an EMBL/GenBank/DDBJ whole genome shotgun (WGS) entry which is preliminary data.</text>
</comment>
<evidence type="ECO:0000313" key="2">
    <source>
        <dbReference type="Proteomes" id="UP001160625"/>
    </source>
</evidence>
<evidence type="ECO:0000313" key="1">
    <source>
        <dbReference type="EMBL" id="MDH7639201.1"/>
    </source>
</evidence>
<dbReference type="InterPro" id="IPR003737">
    <property type="entry name" value="GlcNAc_PI_deacetylase-related"/>
</dbReference>
<dbReference type="PANTHER" id="PTHR12993">
    <property type="entry name" value="N-ACETYLGLUCOSAMINYL-PHOSPHATIDYLINOSITOL DE-N-ACETYLASE-RELATED"/>
    <property type="match status" value="1"/>
</dbReference>
<gene>
    <name evidence="1" type="ORF">QGN17_10705</name>
</gene>
<dbReference type="Gene3D" id="3.40.50.10320">
    <property type="entry name" value="LmbE-like"/>
    <property type="match status" value="1"/>
</dbReference>
<organism evidence="1 2">
    <name type="scientific">Sphingomonas oryzagri</name>
    <dbReference type="NCBI Taxonomy" id="3042314"/>
    <lineage>
        <taxon>Bacteria</taxon>
        <taxon>Pseudomonadati</taxon>
        <taxon>Pseudomonadota</taxon>
        <taxon>Alphaproteobacteria</taxon>
        <taxon>Sphingomonadales</taxon>
        <taxon>Sphingomonadaceae</taxon>
        <taxon>Sphingomonas</taxon>
    </lineage>
</organism>
<protein>
    <submittedName>
        <fullName evidence="1">PIG-L family deacetylase</fullName>
    </submittedName>
</protein>
<dbReference type="SUPFAM" id="SSF102588">
    <property type="entry name" value="LmbE-like"/>
    <property type="match status" value="1"/>
</dbReference>
<reference evidence="1" key="1">
    <citation type="submission" date="2023-04" db="EMBL/GenBank/DDBJ databases">
        <title>Sphingomonas sp. MAHUQ-71 isolated from rice field.</title>
        <authorList>
            <person name="Huq M.A."/>
        </authorList>
    </citation>
    <scope>NUCLEOTIDE SEQUENCE</scope>
    <source>
        <strain evidence="1">MAHUQ-71</strain>
    </source>
</reference>
<dbReference type="RefSeq" id="WP_281044462.1">
    <property type="nucleotide sequence ID" value="NZ_JARYGZ010000001.1"/>
</dbReference>
<dbReference type="Proteomes" id="UP001160625">
    <property type="component" value="Unassembled WGS sequence"/>
</dbReference>
<dbReference type="Pfam" id="PF02585">
    <property type="entry name" value="PIG-L"/>
    <property type="match status" value="1"/>
</dbReference>
<sequence>MIALDISRKMERPLRVLCLGAHADDIEIGCGGTLLNLAAQAPHLIVHWVVFSGDDLRADEARRSAAALMGNRGELIVEVFDFQDGLFPHELPGIKAVFETIKRTASPDIILTHSMGDAHQDHAVIASLSHNTFRDHFVLGYEIPKYDGDLGRTNAYVHLTEAVARRKAEAIYAAFPSQRHRSWFSPQTFLSLAKIRGIECNAPEGFAEAFSASKMVLGI</sequence>
<name>A0ABT6N4C2_9SPHN</name>
<accession>A0ABT6N4C2</accession>
<dbReference type="InterPro" id="IPR024078">
    <property type="entry name" value="LmbE-like_dom_sf"/>
</dbReference>